<dbReference type="Pfam" id="PF21982">
    <property type="entry name" value="RecX_HTH1"/>
    <property type="match status" value="1"/>
</dbReference>
<dbReference type="Proteomes" id="UP000031449">
    <property type="component" value="Chromosome"/>
</dbReference>
<dbReference type="HOGENOM" id="CLU_066607_4_0_9"/>
<dbReference type="HAMAP" id="MF_01114">
    <property type="entry name" value="RecX"/>
    <property type="match status" value="1"/>
</dbReference>
<organism evidence="9 10">
    <name type="scientific">Jeotgalibacillus malaysiensis</name>
    <dbReference type="NCBI Taxonomy" id="1508404"/>
    <lineage>
        <taxon>Bacteria</taxon>
        <taxon>Bacillati</taxon>
        <taxon>Bacillota</taxon>
        <taxon>Bacilli</taxon>
        <taxon>Bacillales</taxon>
        <taxon>Caryophanaceae</taxon>
        <taxon>Jeotgalibacillus</taxon>
    </lineage>
</organism>
<comment type="function">
    <text evidence="5">Modulates RecA activity.</text>
</comment>
<proteinExistence type="inferred from homology"/>
<evidence type="ECO:0000259" key="7">
    <source>
        <dbReference type="Pfam" id="PF21981"/>
    </source>
</evidence>
<dbReference type="AlphaFoldDB" id="A0A0B5AKK8"/>
<evidence type="ECO:0000256" key="2">
    <source>
        <dbReference type="ARBA" id="ARBA00009695"/>
    </source>
</evidence>
<sequence>MPVITKITKQKRNEERYNIFLDGKYAFSVDEAVLVQYQLQKNKEIDDFDIGEIEYEDQIRKGFNKALVYLSYRMRSEKEIADYLLEHEMGEAAIDETLHKLRRYGYVNDEEFAKAFINTKFNTTDKGPLQIKTGLKEKGISNEVIERLMSDRDAEQWKERAAEIMAKVIKKNPKLSPLQIKKKTQDTLARKGYSGQTVSAVLADLSVERDEDEQKTAVLSQARKAHNKYARKFEGFEYEQKMKQALYRKGFTMDEIEWAIEELREEDEKS</sequence>
<dbReference type="InterPro" id="IPR053925">
    <property type="entry name" value="RecX_HTH_3rd"/>
</dbReference>
<dbReference type="EMBL" id="CP009416">
    <property type="protein sequence ID" value="AJD90571.1"/>
    <property type="molecule type" value="Genomic_DNA"/>
</dbReference>
<comment type="similarity">
    <text evidence="2 5">Belongs to the RecX family.</text>
</comment>
<keyword evidence="4 5" id="KW-0963">Cytoplasm</keyword>
<feature type="domain" description="RecX second three-helical" evidence="6">
    <location>
        <begin position="108"/>
        <end position="147"/>
    </location>
</feature>
<evidence type="ECO:0000259" key="8">
    <source>
        <dbReference type="Pfam" id="PF21982"/>
    </source>
</evidence>
<dbReference type="GO" id="GO:0005737">
    <property type="term" value="C:cytoplasm"/>
    <property type="evidence" value="ECO:0007669"/>
    <property type="project" value="UniProtKB-SubCell"/>
</dbReference>
<keyword evidence="10" id="KW-1185">Reference proteome</keyword>
<dbReference type="PANTHER" id="PTHR33602">
    <property type="entry name" value="REGULATORY PROTEIN RECX FAMILY PROTEIN"/>
    <property type="match status" value="1"/>
</dbReference>
<dbReference type="NCBIfam" id="NF010733">
    <property type="entry name" value="PRK14135.1"/>
    <property type="match status" value="1"/>
</dbReference>
<dbReference type="InterPro" id="IPR053926">
    <property type="entry name" value="RecX_HTH_1st"/>
</dbReference>
<evidence type="ECO:0000256" key="4">
    <source>
        <dbReference type="ARBA" id="ARBA00022490"/>
    </source>
</evidence>
<gene>
    <name evidence="5" type="primary">recX</name>
    <name evidence="9" type="ORF">JMA_12540</name>
</gene>
<reference evidence="9 10" key="1">
    <citation type="submission" date="2014-08" db="EMBL/GenBank/DDBJ databases">
        <title>Complete genome of a marine bacteria Jeotgalibacillus malaysiensis.</title>
        <authorList>
            <person name="Yaakop A.S."/>
            <person name="Chan K.-G."/>
            <person name="Goh K.M."/>
        </authorList>
    </citation>
    <scope>NUCLEOTIDE SEQUENCE [LARGE SCALE GENOMIC DNA]</scope>
    <source>
        <strain evidence="9 10">D5</strain>
    </source>
</reference>
<dbReference type="InterPro" id="IPR053924">
    <property type="entry name" value="RecX_HTH_2nd"/>
</dbReference>
<evidence type="ECO:0000313" key="10">
    <source>
        <dbReference type="Proteomes" id="UP000031449"/>
    </source>
</evidence>
<protein>
    <recommendedName>
        <fullName evidence="3 5">Regulatory protein RecX</fullName>
    </recommendedName>
</protein>
<dbReference type="OrthoDB" id="5421057at2"/>
<dbReference type="Pfam" id="PF02631">
    <property type="entry name" value="RecX_HTH2"/>
    <property type="match status" value="1"/>
</dbReference>
<evidence type="ECO:0000256" key="5">
    <source>
        <dbReference type="HAMAP-Rule" id="MF_01114"/>
    </source>
</evidence>
<feature type="domain" description="RecX third three-helical" evidence="7">
    <location>
        <begin position="215"/>
        <end position="259"/>
    </location>
</feature>
<evidence type="ECO:0000256" key="1">
    <source>
        <dbReference type="ARBA" id="ARBA00004496"/>
    </source>
</evidence>
<dbReference type="KEGG" id="jeo:JMA_12540"/>
<dbReference type="InterPro" id="IPR036388">
    <property type="entry name" value="WH-like_DNA-bd_sf"/>
</dbReference>
<dbReference type="Pfam" id="PF21981">
    <property type="entry name" value="RecX_HTH3"/>
    <property type="match status" value="2"/>
</dbReference>
<evidence type="ECO:0000259" key="6">
    <source>
        <dbReference type="Pfam" id="PF02631"/>
    </source>
</evidence>
<dbReference type="InterPro" id="IPR003783">
    <property type="entry name" value="Regulatory_RecX"/>
</dbReference>
<comment type="subcellular location">
    <subcellularLocation>
        <location evidence="1 5">Cytoplasm</location>
    </subcellularLocation>
</comment>
<accession>A0A0B5AKK8</accession>
<feature type="domain" description="RecX third three-helical" evidence="7">
    <location>
        <begin position="159"/>
        <end position="202"/>
    </location>
</feature>
<dbReference type="PANTHER" id="PTHR33602:SF1">
    <property type="entry name" value="REGULATORY PROTEIN RECX FAMILY PROTEIN"/>
    <property type="match status" value="1"/>
</dbReference>
<name>A0A0B5AKK8_9BACL</name>
<feature type="domain" description="RecX first three-helical" evidence="8">
    <location>
        <begin position="63"/>
        <end position="101"/>
    </location>
</feature>
<dbReference type="Gene3D" id="1.10.10.10">
    <property type="entry name" value="Winged helix-like DNA-binding domain superfamily/Winged helix DNA-binding domain"/>
    <property type="match status" value="4"/>
</dbReference>
<evidence type="ECO:0000256" key="3">
    <source>
        <dbReference type="ARBA" id="ARBA00018111"/>
    </source>
</evidence>
<dbReference type="GO" id="GO:0006282">
    <property type="term" value="P:regulation of DNA repair"/>
    <property type="evidence" value="ECO:0007669"/>
    <property type="project" value="UniProtKB-UniRule"/>
</dbReference>
<dbReference type="STRING" id="1508404.JMA_12540"/>
<evidence type="ECO:0000313" key="9">
    <source>
        <dbReference type="EMBL" id="AJD90571.1"/>
    </source>
</evidence>